<evidence type="ECO:0000313" key="1">
    <source>
        <dbReference type="EMBL" id="PZM08915.1"/>
    </source>
</evidence>
<sequence length="38" mass="4247">MDDVFLDTLKDIYFVERQVLKALPKAARAGRAPDLKAA</sequence>
<proteinExistence type="predicted"/>
<comment type="caution">
    <text evidence="1">The sequence shown here is derived from an EMBL/GenBank/DDBJ whole genome shotgun (WGS) entry which is preliminary data.</text>
</comment>
<dbReference type="EMBL" id="PCDP01000064">
    <property type="protein sequence ID" value="PZM08915.1"/>
    <property type="molecule type" value="Genomic_DNA"/>
</dbReference>
<dbReference type="Gene3D" id="1.20.1260.10">
    <property type="match status" value="1"/>
</dbReference>
<dbReference type="AlphaFoldDB" id="A0A2W4CDP8"/>
<organism evidence="1 2">
    <name type="scientific">Rhizobium tubonense</name>
    <dbReference type="NCBI Taxonomy" id="484088"/>
    <lineage>
        <taxon>Bacteria</taxon>
        <taxon>Pseudomonadati</taxon>
        <taxon>Pseudomonadota</taxon>
        <taxon>Alphaproteobacteria</taxon>
        <taxon>Hyphomicrobiales</taxon>
        <taxon>Rhizobiaceae</taxon>
        <taxon>Rhizobium/Agrobacterium group</taxon>
        <taxon>Rhizobium</taxon>
    </lineage>
</organism>
<dbReference type="InterPro" id="IPR012347">
    <property type="entry name" value="Ferritin-like"/>
</dbReference>
<dbReference type="SUPFAM" id="SSF47240">
    <property type="entry name" value="Ferritin-like"/>
    <property type="match status" value="1"/>
</dbReference>
<protein>
    <submittedName>
        <fullName evidence="1">Uncharacterized protein</fullName>
    </submittedName>
</protein>
<dbReference type="OrthoDB" id="9946895at2"/>
<evidence type="ECO:0000313" key="2">
    <source>
        <dbReference type="Proteomes" id="UP000248925"/>
    </source>
</evidence>
<dbReference type="InterPro" id="IPR009078">
    <property type="entry name" value="Ferritin-like_SF"/>
</dbReference>
<accession>A0A2W4CDP8</accession>
<dbReference type="Proteomes" id="UP000248925">
    <property type="component" value="Unassembled WGS sequence"/>
</dbReference>
<gene>
    <name evidence="1" type="ORF">CPY51_27280</name>
</gene>
<dbReference type="Pfam" id="PF05974">
    <property type="entry name" value="DUF892"/>
    <property type="match status" value="1"/>
</dbReference>
<name>A0A2W4CDP8_9HYPH</name>
<dbReference type="InterPro" id="IPR010287">
    <property type="entry name" value="DUF892_YciF-like"/>
</dbReference>
<keyword evidence="2" id="KW-1185">Reference proteome</keyword>
<reference evidence="1 2" key="1">
    <citation type="journal article" date="2018" name="Sci. Rep.">
        <title>Rhizobium tumorigenes sp. nov., a novel plant tumorigenic bacterium isolated from cane gall tumors on thornless blackberry.</title>
        <authorList>
            <person name="Kuzmanovi N."/>
            <person name="Smalla K."/>
            <person name="Gronow S."/>
            <person name="PuBawska J."/>
        </authorList>
    </citation>
    <scope>NUCLEOTIDE SEQUENCE [LARGE SCALE GENOMIC DNA]</scope>
    <source>
        <strain evidence="1 2">CCBAU 85046</strain>
    </source>
</reference>